<evidence type="ECO:0000313" key="3">
    <source>
        <dbReference type="Proteomes" id="UP000006462"/>
    </source>
</evidence>
<dbReference type="PANTHER" id="PTHR40606:SF1">
    <property type="entry name" value="UPF0339 PROTEIN YEGP"/>
    <property type="match status" value="1"/>
</dbReference>
<dbReference type="InterPro" id="IPR010879">
    <property type="entry name" value="DUF1508"/>
</dbReference>
<keyword evidence="3" id="KW-1185">Reference proteome</keyword>
<dbReference type="EMBL" id="ADFP01000137">
    <property type="protein sequence ID" value="EFB89354.1"/>
    <property type="molecule type" value="Genomic_DNA"/>
</dbReference>
<organism evidence="2 3">
    <name type="scientific">Pyramidobacter piscolens W5455</name>
    <dbReference type="NCBI Taxonomy" id="352165"/>
    <lineage>
        <taxon>Bacteria</taxon>
        <taxon>Thermotogati</taxon>
        <taxon>Synergistota</taxon>
        <taxon>Synergistia</taxon>
        <taxon>Synergistales</taxon>
        <taxon>Dethiosulfovibrionaceae</taxon>
        <taxon>Pyramidobacter</taxon>
    </lineage>
</organism>
<name>A0ABP2HPF8_9BACT</name>
<dbReference type="RefSeq" id="WP_009166214.1">
    <property type="nucleotide sequence ID" value="NZ_ADFP01000137.1"/>
</dbReference>
<dbReference type="InterPro" id="IPR036913">
    <property type="entry name" value="YegP-like_sf"/>
</dbReference>
<accession>A0ABP2HPF8</accession>
<feature type="domain" description="DUF1508" evidence="1">
    <location>
        <begin position="74"/>
        <end position="119"/>
    </location>
</feature>
<dbReference type="Proteomes" id="UP000006462">
    <property type="component" value="Unassembled WGS sequence"/>
</dbReference>
<protein>
    <recommendedName>
        <fullName evidence="1">DUF1508 domain-containing protein</fullName>
    </recommendedName>
</protein>
<reference evidence="2 3" key="1">
    <citation type="submission" date="2009-12" db="EMBL/GenBank/DDBJ databases">
        <authorList>
            <person name="Shrivastava S."/>
            <person name="Madupu R."/>
            <person name="Durkin A.S."/>
            <person name="Torralba M."/>
            <person name="Methe B."/>
            <person name="Sutton G.G."/>
            <person name="Strausberg R.L."/>
            <person name="Nelson K.E."/>
        </authorList>
    </citation>
    <scope>NUCLEOTIDE SEQUENCE [LARGE SCALE GENOMIC DNA]</scope>
    <source>
        <strain evidence="2 3">W5455</strain>
    </source>
</reference>
<proteinExistence type="predicted"/>
<comment type="caution">
    <text evidence="2">The sequence shown here is derived from an EMBL/GenBank/DDBJ whole genome shotgun (WGS) entry which is preliminary data.</text>
</comment>
<dbReference type="SUPFAM" id="SSF160113">
    <property type="entry name" value="YegP-like"/>
    <property type="match status" value="2"/>
</dbReference>
<dbReference type="Gene3D" id="3.30.160.160">
    <property type="entry name" value="YegP-like"/>
    <property type="match status" value="2"/>
</dbReference>
<feature type="domain" description="DUF1508" evidence="1">
    <location>
        <begin position="15"/>
        <end position="55"/>
    </location>
</feature>
<dbReference type="InterPro" id="IPR051141">
    <property type="entry name" value="UPF0339_domain"/>
</dbReference>
<gene>
    <name evidence="2" type="ORF">HMPREF7215_0847</name>
</gene>
<dbReference type="Pfam" id="PF07411">
    <property type="entry name" value="DUF1508"/>
    <property type="match status" value="2"/>
</dbReference>
<evidence type="ECO:0000313" key="2">
    <source>
        <dbReference type="EMBL" id="EFB89354.1"/>
    </source>
</evidence>
<evidence type="ECO:0000259" key="1">
    <source>
        <dbReference type="Pfam" id="PF07411"/>
    </source>
</evidence>
<sequence length="122" mass="13075">MAKFVMKSVASGLKFDLKAGNGEVIATSEVYTTEAACRNGVASVVKNAAEAVLEDQTEKDCAVRKNPKFELYADRAGEFRFRLKARNGQVIAVSEGYKAKAGCLNGIESVRKNAPNASVEKA</sequence>
<dbReference type="PANTHER" id="PTHR40606">
    <property type="match status" value="1"/>
</dbReference>